<evidence type="ECO:0000259" key="2">
    <source>
        <dbReference type="Pfam" id="PF12146"/>
    </source>
</evidence>
<protein>
    <recommendedName>
        <fullName evidence="2">Serine aminopeptidase S33 domain-containing protein</fullName>
    </recommendedName>
</protein>
<keyword evidence="1" id="KW-0812">Transmembrane</keyword>
<organism evidence="3">
    <name type="scientific">viral metagenome</name>
    <dbReference type="NCBI Taxonomy" id="1070528"/>
    <lineage>
        <taxon>unclassified sequences</taxon>
        <taxon>metagenomes</taxon>
        <taxon>organismal metagenomes</taxon>
    </lineage>
</organism>
<dbReference type="AlphaFoldDB" id="A0A6C0KKB6"/>
<dbReference type="PANTHER" id="PTHR11614">
    <property type="entry name" value="PHOSPHOLIPASE-RELATED"/>
    <property type="match status" value="1"/>
</dbReference>
<dbReference type="InterPro" id="IPR022742">
    <property type="entry name" value="Hydrolase_4"/>
</dbReference>
<feature type="transmembrane region" description="Helical" evidence="1">
    <location>
        <begin position="6"/>
        <end position="24"/>
    </location>
</feature>
<keyword evidence="1" id="KW-1133">Transmembrane helix</keyword>
<dbReference type="EMBL" id="MN740898">
    <property type="protein sequence ID" value="QHU17130.1"/>
    <property type="molecule type" value="Genomic_DNA"/>
</dbReference>
<dbReference type="Pfam" id="PF12146">
    <property type="entry name" value="Hydrolase_4"/>
    <property type="match status" value="1"/>
</dbReference>
<dbReference type="SUPFAM" id="SSF53474">
    <property type="entry name" value="alpha/beta-Hydrolases"/>
    <property type="match status" value="1"/>
</dbReference>
<evidence type="ECO:0000256" key="1">
    <source>
        <dbReference type="SAM" id="Phobius"/>
    </source>
</evidence>
<dbReference type="InterPro" id="IPR029058">
    <property type="entry name" value="AB_hydrolase_fold"/>
</dbReference>
<keyword evidence="1" id="KW-0472">Membrane</keyword>
<accession>A0A6C0KKB6</accession>
<dbReference type="InterPro" id="IPR051044">
    <property type="entry name" value="MAG_DAG_Lipase"/>
</dbReference>
<proteinExistence type="predicted"/>
<dbReference type="Gene3D" id="3.40.50.1820">
    <property type="entry name" value="alpha/beta hydrolase"/>
    <property type="match status" value="1"/>
</dbReference>
<sequence length="372" mass="41845">MFAHSIWFIVILVAISIVLIHASITPKRSSYSPPVNLETLLAEADDASDAYIQTCIQSEQPNLPNSLEYVTNSRGQKLHVRTYWPSDGNAESIVFSLHGHAGHGNRPTNAYIARELNAHKIAYITLDFHGHGYSEGDRCRIVQYHDLIDDVMSLLAAIYIPTPYPSDSTNLRAPSTAQQLPFFICGLSMGGATALAVSNTIRHDARYHKFRGLILAAPMIQLADVSPVIKTTLALPLQRIVDKVPFDTSQYVNSDDIWRPHYIDYVDKDSYPKNPQGLTFHGVPWVTTLQSLMNFIEDMPVLLPQVDCPFIVLHDPEDNITKIDGSYALMEESSSKRKHMVSMPGAKHDLIANRTHRFIHRVIEWMRIMESS</sequence>
<reference evidence="3" key="1">
    <citation type="journal article" date="2020" name="Nature">
        <title>Giant virus diversity and host interactions through global metagenomics.</title>
        <authorList>
            <person name="Schulz F."/>
            <person name="Roux S."/>
            <person name="Paez-Espino D."/>
            <person name="Jungbluth S."/>
            <person name="Walsh D.A."/>
            <person name="Denef V.J."/>
            <person name="McMahon K.D."/>
            <person name="Konstantinidis K.T."/>
            <person name="Eloe-Fadrosh E.A."/>
            <person name="Kyrpides N.C."/>
            <person name="Woyke T."/>
        </authorList>
    </citation>
    <scope>NUCLEOTIDE SEQUENCE</scope>
    <source>
        <strain evidence="3">GVMAG-S-3300012000-57</strain>
    </source>
</reference>
<evidence type="ECO:0000313" key="3">
    <source>
        <dbReference type="EMBL" id="QHU17130.1"/>
    </source>
</evidence>
<feature type="domain" description="Serine aminopeptidase S33" evidence="2">
    <location>
        <begin position="89"/>
        <end position="352"/>
    </location>
</feature>
<name>A0A6C0KKB6_9ZZZZ</name>